<accession>A0A510KT47</accession>
<dbReference type="AlphaFoldDB" id="A0A510KT47"/>
<dbReference type="EMBL" id="AP019841">
    <property type="protein sequence ID" value="BBM54764.1"/>
    <property type="molecule type" value="Genomic_DNA"/>
</dbReference>
<dbReference type="Proteomes" id="UP000321944">
    <property type="component" value="Chromosome"/>
</dbReference>
<proteinExistence type="predicted"/>
<dbReference type="RefSeq" id="WP_147003534.1">
    <property type="nucleotide sequence ID" value="NZ_AP019841.1"/>
</dbReference>
<evidence type="ECO:0000313" key="2">
    <source>
        <dbReference type="Proteomes" id="UP000321944"/>
    </source>
</evidence>
<sequence>MAIIVKKGELAKINKGMSQKGLAERCTYTVKEFPKSNLSKKAEEALNKIFSSMKQSYWKQI</sequence>
<evidence type="ECO:0000313" key="1">
    <source>
        <dbReference type="EMBL" id="BBM54764.1"/>
    </source>
</evidence>
<protein>
    <submittedName>
        <fullName evidence="1">Uncharacterized protein</fullName>
    </submittedName>
</protein>
<name>A0A510KT47_9FUSO</name>
<gene>
    <name evidence="1" type="ORF">JMUB3936_1048</name>
</gene>
<reference evidence="1 2" key="1">
    <citation type="submission" date="2019-07" db="EMBL/GenBank/DDBJ databases">
        <title>Complete Genome Sequence of Leptotrichia wadei Strain JMUB3936.</title>
        <authorList>
            <person name="Watanabe S."/>
            <person name="Cui L."/>
        </authorList>
    </citation>
    <scope>NUCLEOTIDE SEQUENCE [LARGE SCALE GENOMIC DNA]</scope>
    <source>
        <strain evidence="1 2">JMUB3936</strain>
    </source>
</reference>
<organism evidence="1 2">
    <name type="scientific">Leptotrichia wadei</name>
    <dbReference type="NCBI Taxonomy" id="157687"/>
    <lineage>
        <taxon>Bacteria</taxon>
        <taxon>Fusobacteriati</taxon>
        <taxon>Fusobacteriota</taxon>
        <taxon>Fusobacteriia</taxon>
        <taxon>Fusobacteriales</taxon>
        <taxon>Leptotrichiaceae</taxon>
        <taxon>Leptotrichia</taxon>
    </lineage>
</organism>